<dbReference type="RefSeq" id="WP_069624113.1">
    <property type="nucleotide sequence ID" value="NZ_LPWD01000251.1"/>
</dbReference>
<dbReference type="CDD" id="cd00038">
    <property type="entry name" value="CAP_ED"/>
    <property type="match status" value="1"/>
</dbReference>
<dbReference type="PANTHER" id="PTHR11537">
    <property type="entry name" value="VOLTAGE-GATED POTASSIUM CHANNEL"/>
    <property type="match status" value="1"/>
</dbReference>
<dbReference type="PROSITE" id="PS50042">
    <property type="entry name" value="CNMP_BINDING_3"/>
    <property type="match status" value="1"/>
</dbReference>
<protein>
    <recommendedName>
        <fullName evidence="22">Cyclic nucleotide-binding domain-containing protein</fullName>
    </recommendedName>
</protein>
<feature type="transmembrane region" description="Helical" evidence="21">
    <location>
        <begin position="191"/>
        <end position="212"/>
    </location>
</feature>
<dbReference type="PANTHER" id="PTHR11537:SF254">
    <property type="entry name" value="POTASSIUM VOLTAGE-GATED CHANNEL PROTEIN SHAB"/>
    <property type="match status" value="1"/>
</dbReference>
<keyword evidence="6" id="KW-0116">cAMP-binding</keyword>
<evidence type="ECO:0000313" key="23">
    <source>
        <dbReference type="EMBL" id="ODS02687.1"/>
    </source>
</evidence>
<evidence type="ECO:0000256" key="11">
    <source>
        <dbReference type="ARBA" id="ARBA00022958"/>
    </source>
</evidence>
<evidence type="ECO:0000256" key="19">
    <source>
        <dbReference type="ARBA" id="ARBA00060926"/>
    </source>
</evidence>
<comment type="function">
    <text evidence="18">Cyclic nucleotide-regulated potassium channel activated by cAMP.</text>
</comment>
<dbReference type="GO" id="GO:0001508">
    <property type="term" value="P:action potential"/>
    <property type="evidence" value="ECO:0007669"/>
    <property type="project" value="TreeGrafter"/>
</dbReference>
<evidence type="ECO:0000256" key="20">
    <source>
        <dbReference type="SAM" id="MobiDB-lite"/>
    </source>
</evidence>
<keyword evidence="9" id="KW-0631">Potassium channel</keyword>
<evidence type="ECO:0000256" key="7">
    <source>
        <dbReference type="ARBA" id="ARBA00022692"/>
    </source>
</evidence>
<comment type="subunit">
    <text evidence="2">Homotetramer.</text>
</comment>
<dbReference type="PROSITE" id="PS00888">
    <property type="entry name" value="CNMP_BINDING_1"/>
    <property type="match status" value="1"/>
</dbReference>
<keyword evidence="16" id="KW-1071">Ligand-gated ion channel</keyword>
<feature type="transmembrane region" description="Helical" evidence="21">
    <location>
        <begin position="60"/>
        <end position="82"/>
    </location>
</feature>
<evidence type="ECO:0000313" key="24">
    <source>
        <dbReference type="Proteomes" id="UP000095042"/>
    </source>
</evidence>
<keyword evidence="24" id="KW-1185">Reference proteome</keyword>
<evidence type="ECO:0000256" key="10">
    <source>
        <dbReference type="ARBA" id="ARBA00022882"/>
    </source>
</evidence>
<gene>
    <name evidence="23" type="ORF">AUC71_13985</name>
</gene>
<dbReference type="FunFam" id="1.10.287.70:FF:000181">
    <property type="entry name" value="Cyclic nucleotide-gated potassium channel mll3241"/>
    <property type="match status" value="1"/>
</dbReference>
<feature type="region of interest" description="Disordered" evidence="20">
    <location>
        <begin position="383"/>
        <end position="406"/>
    </location>
</feature>
<dbReference type="InterPro" id="IPR018488">
    <property type="entry name" value="cNMP-bd_CS"/>
</dbReference>
<dbReference type="GO" id="GO:0008076">
    <property type="term" value="C:voltage-gated potassium channel complex"/>
    <property type="evidence" value="ECO:0007669"/>
    <property type="project" value="InterPro"/>
</dbReference>
<evidence type="ECO:0000256" key="13">
    <source>
        <dbReference type="ARBA" id="ARBA00023065"/>
    </source>
</evidence>
<feature type="domain" description="Cyclic nucleotide-binding" evidence="22">
    <location>
        <begin position="269"/>
        <end position="384"/>
    </location>
</feature>
<keyword evidence="13" id="KW-0406">Ion transport</keyword>
<keyword evidence="15" id="KW-0114">cAMP</keyword>
<sequence>MAGETVWRHWRRKVHDILEVGGDAHPAAHAVTAFIVALIVLNAVAFAAETVDSVAAEYGPWFDALNLFSVAVFTVEYLLRLWSCVEIPMLSRMPPWRARLRFATRPMMIIDLLAFAPWYVHWIYPIDLRILRVFRLFRLLKLVRYSPALQTLGRVLADEYRALFGALLIMLVLLLFASTGMYFLEREAQPVAFGSVPAAAWWALATLTTVGYGDVVPVTPLGKMLGGVVMLLGVGMFALPIAIIATGFSQESNRHQFVVTWSMVARVPLFASMDETEIAEITKLLYTRSYLPGVPMVRAGDVGDGMFLIASGEAVVEVAAAGTRRLKEGDFFGEMALLEHRRHKHDVIAKSRCRVYVLDSQALARLTRRHPEIMTHIREVAKKRTEIDASPPARKSARKAPAGEKA</sequence>
<dbReference type="InterPro" id="IPR005821">
    <property type="entry name" value="Ion_trans_dom"/>
</dbReference>
<evidence type="ECO:0000256" key="5">
    <source>
        <dbReference type="ARBA" id="ARBA00022538"/>
    </source>
</evidence>
<name>A0A1E3WCA1_9HYPH</name>
<proteinExistence type="inferred from homology"/>
<keyword evidence="8" id="KW-0547">Nucleotide-binding</keyword>
<dbReference type="SMART" id="SM00100">
    <property type="entry name" value="cNMP"/>
    <property type="match status" value="1"/>
</dbReference>
<dbReference type="Pfam" id="PF00027">
    <property type="entry name" value="cNMP_binding"/>
    <property type="match status" value="1"/>
</dbReference>
<dbReference type="OrthoDB" id="9799090at2"/>
<keyword evidence="5" id="KW-0633">Potassium transport</keyword>
<organism evidence="23 24">
    <name type="scientific">Methyloceanibacter marginalis</name>
    <dbReference type="NCBI Taxonomy" id="1774971"/>
    <lineage>
        <taxon>Bacteria</taxon>
        <taxon>Pseudomonadati</taxon>
        <taxon>Pseudomonadota</taxon>
        <taxon>Alphaproteobacteria</taxon>
        <taxon>Hyphomicrobiales</taxon>
        <taxon>Hyphomicrobiaceae</taxon>
        <taxon>Methyloceanibacter</taxon>
    </lineage>
</organism>
<dbReference type="InterPro" id="IPR028325">
    <property type="entry name" value="VG_K_chnl"/>
</dbReference>
<evidence type="ECO:0000256" key="16">
    <source>
        <dbReference type="ARBA" id="ARBA00023286"/>
    </source>
</evidence>
<feature type="transmembrane region" description="Helical" evidence="21">
    <location>
        <begin position="162"/>
        <end position="184"/>
    </location>
</feature>
<dbReference type="GO" id="GO:0030552">
    <property type="term" value="F:cAMP binding"/>
    <property type="evidence" value="ECO:0007669"/>
    <property type="project" value="UniProtKB-KW"/>
</dbReference>
<dbReference type="Pfam" id="PF00520">
    <property type="entry name" value="Ion_trans"/>
    <property type="match status" value="1"/>
</dbReference>
<dbReference type="GO" id="GO:0005249">
    <property type="term" value="F:voltage-gated potassium channel activity"/>
    <property type="evidence" value="ECO:0007669"/>
    <property type="project" value="InterPro"/>
</dbReference>
<evidence type="ECO:0000256" key="1">
    <source>
        <dbReference type="ARBA" id="ARBA00004651"/>
    </source>
</evidence>
<evidence type="ECO:0000256" key="12">
    <source>
        <dbReference type="ARBA" id="ARBA00022989"/>
    </source>
</evidence>
<evidence type="ECO:0000256" key="9">
    <source>
        <dbReference type="ARBA" id="ARBA00022826"/>
    </source>
</evidence>
<evidence type="ECO:0000256" key="6">
    <source>
        <dbReference type="ARBA" id="ARBA00022566"/>
    </source>
</evidence>
<keyword evidence="4" id="KW-1003">Cell membrane</keyword>
<dbReference type="InterPro" id="IPR027359">
    <property type="entry name" value="Volt_channel_dom_sf"/>
</dbReference>
<evidence type="ECO:0000256" key="21">
    <source>
        <dbReference type="SAM" id="Phobius"/>
    </source>
</evidence>
<evidence type="ECO:0000256" key="2">
    <source>
        <dbReference type="ARBA" id="ARBA00011881"/>
    </source>
</evidence>
<keyword evidence="14 21" id="KW-0472">Membrane</keyword>
<keyword evidence="12 21" id="KW-1133">Transmembrane helix</keyword>
<evidence type="ECO:0000256" key="18">
    <source>
        <dbReference type="ARBA" id="ARBA00058429"/>
    </source>
</evidence>
<dbReference type="EMBL" id="LPWD01000251">
    <property type="protein sequence ID" value="ODS02687.1"/>
    <property type="molecule type" value="Genomic_DNA"/>
</dbReference>
<dbReference type="SUPFAM" id="SSF81324">
    <property type="entry name" value="Voltage-gated potassium channels"/>
    <property type="match status" value="1"/>
</dbReference>
<keyword evidence="3" id="KW-0813">Transport</keyword>
<dbReference type="InterPro" id="IPR014710">
    <property type="entry name" value="RmlC-like_jellyroll"/>
</dbReference>
<comment type="subcellular location">
    <subcellularLocation>
        <location evidence="1">Cell membrane</location>
        <topology evidence="1">Multi-pass membrane protein</topology>
    </subcellularLocation>
</comment>
<dbReference type="Gene3D" id="1.10.287.70">
    <property type="match status" value="1"/>
</dbReference>
<keyword evidence="11" id="KW-0630">Potassium</keyword>
<accession>A0A1E3WCA1</accession>
<dbReference type="Gene3D" id="2.60.120.10">
    <property type="entry name" value="Jelly Rolls"/>
    <property type="match status" value="1"/>
</dbReference>
<evidence type="ECO:0000256" key="8">
    <source>
        <dbReference type="ARBA" id="ARBA00022741"/>
    </source>
</evidence>
<dbReference type="SUPFAM" id="SSF51206">
    <property type="entry name" value="cAMP-binding domain-like"/>
    <property type="match status" value="1"/>
</dbReference>
<keyword evidence="7 21" id="KW-0812">Transmembrane</keyword>
<keyword evidence="10" id="KW-0851">Voltage-gated channel</keyword>
<dbReference type="Proteomes" id="UP000095042">
    <property type="component" value="Unassembled WGS sequence"/>
</dbReference>
<dbReference type="Gene3D" id="1.20.120.350">
    <property type="entry name" value="Voltage-gated potassium channels. Chain C"/>
    <property type="match status" value="1"/>
</dbReference>
<dbReference type="AlphaFoldDB" id="A0A1E3WCA1"/>
<evidence type="ECO:0000256" key="15">
    <source>
        <dbReference type="ARBA" id="ARBA00023149"/>
    </source>
</evidence>
<evidence type="ECO:0000256" key="3">
    <source>
        <dbReference type="ARBA" id="ARBA00022448"/>
    </source>
</evidence>
<dbReference type="InterPro" id="IPR000595">
    <property type="entry name" value="cNMP-bd_dom"/>
</dbReference>
<dbReference type="InterPro" id="IPR018490">
    <property type="entry name" value="cNMP-bd_dom_sf"/>
</dbReference>
<feature type="transmembrane region" description="Helical" evidence="21">
    <location>
        <begin position="102"/>
        <end position="124"/>
    </location>
</feature>
<comment type="similarity">
    <text evidence="19">Belongs to the potassium channel family.</text>
</comment>
<evidence type="ECO:0000259" key="22">
    <source>
        <dbReference type="PROSITE" id="PS50042"/>
    </source>
</evidence>
<dbReference type="PRINTS" id="PR00169">
    <property type="entry name" value="KCHANNEL"/>
</dbReference>
<feature type="transmembrane region" description="Helical" evidence="21">
    <location>
        <begin position="224"/>
        <end position="248"/>
    </location>
</feature>
<feature type="transmembrane region" description="Helical" evidence="21">
    <location>
        <begin position="27"/>
        <end position="48"/>
    </location>
</feature>
<keyword evidence="17" id="KW-0407">Ion channel</keyword>
<evidence type="ECO:0000256" key="14">
    <source>
        <dbReference type="ARBA" id="ARBA00023136"/>
    </source>
</evidence>
<comment type="caution">
    <text evidence="23">The sequence shown here is derived from an EMBL/GenBank/DDBJ whole genome shotgun (WGS) entry which is preliminary data.</text>
</comment>
<reference evidence="23 24" key="1">
    <citation type="journal article" date="2016" name="Environ. Microbiol.">
        <title>New Methyloceanibacter diversity from North Sea sediments includes methanotroph containing solely the soluble methane monooxygenase.</title>
        <authorList>
            <person name="Vekeman B."/>
            <person name="Kerckhof F.M."/>
            <person name="Cremers G."/>
            <person name="de Vos P."/>
            <person name="Vandamme P."/>
            <person name="Boon N."/>
            <person name="Op den Camp H.J."/>
            <person name="Heylen K."/>
        </authorList>
    </citation>
    <scope>NUCLEOTIDE SEQUENCE [LARGE SCALE GENOMIC DNA]</scope>
    <source>
        <strain evidence="23 24">R-67177</strain>
    </source>
</reference>
<evidence type="ECO:0000256" key="17">
    <source>
        <dbReference type="ARBA" id="ARBA00023303"/>
    </source>
</evidence>
<evidence type="ECO:0000256" key="4">
    <source>
        <dbReference type="ARBA" id="ARBA00022475"/>
    </source>
</evidence>